<dbReference type="Proteomes" id="UP000663868">
    <property type="component" value="Unassembled WGS sequence"/>
</dbReference>
<evidence type="ECO:0000313" key="1">
    <source>
        <dbReference type="EMBL" id="CAF4230497.1"/>
    </source>
</evidence>
<gene>
    <name evidence="1" type="ORF">KXQ929_LOCUS41708</name>
</gene>
<evidence type="ECO:0008006" key="3">
    <source>
        <dbReference type="Google" id="ProtNLM"/>
    </source>
</evidence>
<comment type="caution">
    <text evidence="1">The sequence shown here is derived from an EMBL/GenBank/DDBJ whole genome shotgun (WGS) entry which is preliminary data.</text>
</comment>
<feature type="non-terminal residue" evidence="1">
    <location>
        <position position="1"/>
    </location>
</feature>
<dbReference type="AlphaFoldDB" id="A0A820DDP3"/>
<evidence type="ECO:0000313" key="2">
    <source>
        <dbReference type="Proteomes" id="UP000663868"/>
    </source>
</evidence>
<sequence length="208" mass="24779">ISVDTFDDCLCLLDGRLEQIRSFTVRIYRIRRSTMGNNNQQTTLCNLKEFSLTSYLHTTAYDYRILPLLRRMPNLKTLTFGLNIVRLTVIDGLHLNEELLIHMTYLNKFIFHICTVLPVFEAKYFLTTNDIKKTFLNWKYSSVNCCINHFSDGYSYYHIYSTPFQMIRFKCLSNSCRGQDFLYVTNLWLFDTRPFEHDFFEWLSQACP</sequence>
<name>A0A820DDP3_9BILA</name>
<dbReference type="EMBL" id="CAJOBB010009577">
    <property type="protein sequence ID" value="CAF4230497.1"/>
    <property type="molecule type" value="Genomic_DNA"/>
</dbReference>
<accession>A0A820DDP3</accession>
<protein>
    <recommendedName>
        <fullName evidence="3">F-box/LRR-repeat protein</fullName>
    </recommendedName>
</protein>
<reference evidence="1" key="1">
    <citation type="submission" date="2021-02" db="EMBL/GenBank/DDBJ databases">
        <authorList>
            <person name="Nowell W R."/>
        </authorList>
    </citation>
    <scope>NUCLEOTIDE SEQUENCE</scope>
</reference>
<organism evidence="1 2">
    <name type="scientific">Adineta steineri</name>
    <dbReference type="NCBI Taxonomy" id="433720"/>
    <lineage>
        <taxon>Eukaryota</taxon>
        <taxon>Metazoa</taxon>
        <taxon>Spiralia</taxon>
        <taxon>Gnathifera</taxon>
        <taxon>Rotifera</taxon>
        <taxon>Eurotatoria</taxon>
        <taxon>Bdelloidea</taxon>
        <taxon>Adinetida</taxon>
        <taxon>Adinetidae</taxon>
        <taxon>Adineta</taxon>
    </lineage>
</organism>
<proteinExistence type="predicted"/>